<proteinExistence type="predicted"/>
<gene>
    <name evidence="2" type="ORF">BAIG_03230</name>
</gene>
<evidence type="ECO:0000256" key="1">
    <source>
        <dbReference type="SAM" id="MobiDB-lite"/>
    </source>
</evidence>
<evidence type="ECO:0000313" key="3">
    <source>
        <dbReference type="Proteomes" id="UP000003990"/>
    </source>
</evidence>
<accession>A0ABM9ZGV2</accession>
<dbReference type="EMBL" id="DS999676">
    <property type="protein sequence ID" value="EEX98842.1"/>
    <property type="molecule type" value="Genomic_DNA"/>
</dbReference>
<dbReference type="Proteomes" id="UP000003990">
    <property type="component" value="Unassembled WGS sequence"/>
</dbReference>
<reference evidence="2 3" key="1">
    <citation type="submission" date="2008-12" db="EMBL/GenBank/DDBJ databases">
        <title>The Genome Sequence of Brucella ceti M644/93/1.</title>
        <authorList>
            <consortium name="The Broad Institute Genome Sequencing Platform"/>
            <person name="Ward D."/>
            <person name="Young S.K."/>
            <person name="Kodira C.D."/>
            <person name="Zeng Q."/>
            <person name="Koehrsen M."/>
            <person name="Alvarado L."/>
            <person name="Berlin A."/>
            <person name="Borenstein D."/>
            <person name="Chen Z."/>
            <person name="Engels R."/>
            <person name="Freedman E."/>
            <person name="Gellesch M."/>
            <person name="Goldberg J."/>
            <person name="Griggs A."/>
            <person name="Gujja S."/>
            <person name="Heiman D."/>
            <person name="Hepburn T."/>
            <person name="Howarth C."/>
            <person name="Jen D."/>
            <person name="Larson L."/>
            <person name="Lewis B."/>
            <person name="Mehta T."/>
            <person name="Park D."/>
            <person name="Pearson M."/>
            <person name="Roberts A."/>
            <person name="Saif S."/>
            <person name="Shea T."/>
            <person name="Shenoy N."/>
            <person name="Sisk P."/>
            <person name="Stolte C."/>
            <person name="Sykes S."/>
            <person name="Walk T."/>
            <person name="White J."/>
            <person name="Yandava C."/>
            <person name="Whatmore A.M."/>
            <person name="Perrett L.L."/>
            <person name="O'Callaghan D."/>
            <person name="Nusbaum C."/>
            <person name="Galagan J."/>
            <person name="Birren B."/>
        </authorList>
    </citation>
    <scope>NUCLEOTIDE SEQUENCE [LARGE SCALE GENOMIC DNA]</scope>
    <source>
        <strain evidence="2 3">M644/93/1</strain>
    </source>
</reference>
<keyword evidence="3" id="KW-1185">Reference proteome</keyword>
<feature type="region of interest" description="Disordered" evidence="1">
    <location>
        <begin position="56"/>
        <end position="75"/>
    </location>
</feature>
<evidence type="ECO:0000313" key="2">
    <source>
        <dbReference type="EMBL" id="EEX98842.1"/>
    </source>
</evidence>
<organism evidence="2 3">
    <name type="scientific">Brucella ceti M644/93/1</name>
    <dbReference type="NCBI Taxonomy" id="520459"/>
    <lineage>
        <taxon>Bacteria</taxon>
        <taxon>Pseudomonadati</taxon>
        <taxon>Pseudomonadota</taxon>
        <taxon>Alphaproteobacteria</taxon>
        <taxon>Hyphomicrobiales</taxon>
        <taxon>Brucellaceae</taxon>
        <taxon>Brucella/Ochrobactrum group</taxon>
        <taxon>Brucella</taxon>
    </lineage>
</organism>
<name>A0ABM9ZGV2_9HYPH</name>
<protein>
    <recommendedName>
        <fullName evidence="4">Transposase</fullName>
    </recommendedName>
</protein>
<evidence type="ECO:0008006" key="4">
    <source>
        <dbReference type="Google" id="ProtNLM"/>
    </source>
</evidence>
<sequence length="75" mass="8651">MKITEKGERKGRNTRTALEEDRIEVNRYKPRLPSRITTPVLRTSDLLAWMPSISARASQGRAFRQPESELPETPE</sequence>